<sequence>MHRATLCIPPHTLPKKSWEILMSDLKNHFGDDASLKEEDRENILYFLLENSAENSTKEISVKVLNSIENKDIIAITQTPFWKNEHKNIKKEVFEHPQIKSKANCKACHSDIEKGLIEDEKIKDISSFM</sequence>
<dbReference type="Proteomes" id="UP000290172">
    <property type="component" value="Unassembled WGS sequence"/>
</dbReference>
<evidence type="ECO:0000313" key="1">
    <source>
        <dbReference type="EMBL" id="RXJ68436.1"/>
    </source>
</evidence>
<organism evidence="1 2">
    <name type="scientific">Halarcobacter ebronensis</name>
    <dbReference type="NCBI Taxonomy" id="1462615"/>
    <lineage>
        <taxon>Bacteria</taxon>
        <taxon>Pseudomonadati</taxon>
        <taxon>Campylobacterota</taxon>
        <taxon>Epsilonproteobacteria</taxon>
        <taxon>Campylobacterales</taxon>
        <taxon>Arcobacteraceae</taxon>
        <taxon>Halarcobacter</taxon>
    </lineage>
</organism>
<gene>
    <name evidence="1" type="ORF">CRV08_06285</name>
</gene>
<comment type="caution">
    <text evidence="1">The sequence shown here is derived from an EMBL/GenBank/DDBJ whole genome shotgun (WGS) entry which is preliminary data.</text>
</comment>
<proteinExistence type="predicted"/>
<dbReference type="EMBL" id="PDKJ01000005">
    <property type="protein sequence ID" value="RXJ68436.1"/>
    <property type="molecule type" value="Genomic_DNA"/>
</dbReference>
<dbReference type="AlphaFoldDB" id="A0A4Q0YDB4"/>
<evidence type="ECO:0000313" key="2">
    <source>
        <dbReference type="Proteomes" id="UP000290172"/>
    </source>
</evidence>
<dbReference type="InterPro" id="IPR018588">
    <property type="entry name" value="Dihaem_cytochrome-c"/>
</dbReference>
<protein>
    <submittedName>
        <fullName evidence="1">Cytochrome C</fullName>
    </submittedName>
</protein>
<dbReference type="Pfam" id="PF09626">
    <property type="entry name" value="DHC"/>
    <property type="match status" value="1"/>
</dbReference>
<reference evidence="1 2" key="1">
    <citation type="submission" date="2017-10" db="EMBL/GenBank/DDBJ databases">
        <title>Genomics of the genus Arcobacter.</title>
        <authorList>
            <person name="Perez-Cataluna A."/>
            <person name="Figueras M.J."/>
        </authorList>
    </citation>
    <scope>NUCLEOTIDE SEQUENCE [LARGE SCALE GENOMIC DNA]</scope>
    <source>
        <strain evidence="1 2">CECT 8993</strain>
    </source>
</reference>
<name>A0A4Q0YDB4_9BACT</name>
<accession>A0A4Q0YDB4</accession>